<proteinExistence type="predicted"/>
<organism evidence="1 2">
    <name type="scientific">Helianthus annuus</name>
    <name type="common">Common sunflower</name>
    <dbReference type="NCBI Taxonomy" id="4232"/>
    <lineage>
        <taxon>Eukaryota</taxon>
        <taxon>Viridiplantae</taxon>
        <taxon>Streptophyta</taxon>
        <taxon>Embryophyta</taxon>
        <taxon>Tracheophyta</taxon>
        <taxon>Spermatophyta</taxon>
        <taxon>Magnoliopsida</taxon>
        <taxon>eudicotyledons</taxon>
        <taxon>Gunneridae</taxon>
        <taxon>Pentapetalae</taxon>
        <taxon>asterids</taxon>
        <taxon>campanulids</taxon>
        <taxon>Asterales</taxon>
        <taxon>Asteraceae</taxon>
        <taxon>Asteroideae</taxon>
        <taxon>Heliantheae alliance</taxon>
        <taxon>Heliantheae</taxon>
        <taxon>Helianthus</taxon>
    </lineage>
</organism>
<reference evidence="1" key="1">
    <citation type="journal article" date="2017" name="Nature">
        <title>The sunflower genome provides insights into oil metabolism, flowering and Asterid evolution.</title>
        <authorList>
            <person name="Badouin H."/>
            <person name="Gouzy J."/>
            <person name="Grassa C.J."/>
            <person name="Murat F."/>
            <person name="Staton S.E."/>
            <person name="Cottret L."/>
            <person name="Lelandais-Briere C."/>
            <person name="Owens G.L."/>
            <person name="Carrere S."/>
            <person name="Mayjonade B."/>
            <person name="Legrand L."/>
            <person name="Gill N."/>
            <person name="Kane N.C."/>
            <person name="Bowers J.E."/>
            <person name="Hubner S."/>
            <person name="Bellec A."/>
            <person name="Berard A."/>
            <person name="Berges H."/>
            <person name="Blanchet N."/>
            <person name="Boniface M.C."/>
            <person name="Brunel D."/>
            <person name="Catrice O."/>
            <person name="Chaidir N."/>
            <person name="Claudel C."/>
            <person name="Donnadieu C."/>
            <person name="Faraut T."/>
            <person name="Fievet G."/>
            <person name="Helmstetter N."/>
            <person name="King M."/>
            <person name="Knapp S.J."/>
            <person name="Lai Z."/>
            <person name="Le Paslier M.C."/>
            <person name="Lippi Y."/>
            <person name="Lorenzon L."/>
            <person name="Mandel J.R."/>
            <person name="Marage G."/>
            <person name="Marchand G."/>
            <person name="Marquand E."/>
            <person name="Bret-Mestries E."/>
            <person name="Morien E."/>
            <person name="Nambeesan S."/>
            <person name="Nguyen T."/>
            <person name="Pegot-Espagnet P."/>
            <person name="Pouilly N."/>
            <person name="Raftis F."/>
            <person name="Sallet E."/>
            <person name="Schiex T."/>
            <person name="Thomas J."/>
            <person name="Vandecasteele C."/>
            <person name="Vares D."/>
            <person name="Vear F."/>
            <person name="Vautrin S."/>
            <person name="Crespi M."/>
            <person name="Mangin B."/>
            <person name="Burke J.M."/>
            <person name="Salse J."/>
            <person name="Munos S."/>
            <person name="Vincourt P."/>
            <person name="Rieseberg L.H."/>
            <person name="Langlade N.B."/>
        </authorList>
    </citation>
    <scope>NUCLEOTIDE SEQUENCE</scope>
    <source>
        <tissue evidence="1">Leaves</tissue>
    </source>
</reference>
<dbReference type="GO" id="GO:0004674">
    <property type="term" value="F:protein serine/threonine kinase activity"/>
    <property type="evidence" value="ECO:0007669"/>
    <property type="project" value="UniProtKB-KW"/>
</dbReference>
<name>A0A9K3H6J2_HELAN</name>
<keyword evidence="1" id="KW-0808">Transferase</keyword>
<sequence length="89" mass="10022">MFECKRVQVRMGQFKKGIILPFGQIGAQTFTFGELAAITRIFSPGCFLGEGGFGSMYRGQIQGSGLIRIGTWKINIKNNGDYMYKYSFF</sequence>
<comment type="caution">
    <text evidence="1">The sequence shown here is derived from an EMBL/GenBank/DDBJ whole genome shotgun (WGS) entry which is preliminary data.</text>
</comment>
<dbReference type="Proteomes" id="UP000215914">
    <property type="component" value="Unassembled WGS sequence"/>
</dbReference>
<dbReference type="EC" id="2.7.11.1" evidence="1"/>
<keyword evidence="1" id="KW-0723">Serine/threonine-protein kinase</keyword>
<dbReference type="EMBL" id="MNCJ02000329">
    <property type="protein sequence ID" value="KAF5768116.1"/>
    <property type="molecule type" value="Genomic_DNA"/>
</dbReference>
<keyword evidence="2" id="KW-1185">Reference proteome</keyword>
<dbReference type="Gene3D" id="3.30.200.20">
    <property type="entry name" value="Phosphorylase Kinase, domain 1"/>
    <property type="match status" value="1"/>
</dbReference>
<protein>
    <submittedName>
        <fullName evidence="1">Non-specific serine/threonine protein kinase</fullName>
        <ecNumber evidence="1">2.7.11.1</ecNumber>
    </submittedName>
</protein>
<keyword evidence="1" id="KW-0418">Kinase</keyword>
<evidence type="ECO:0000313" key="2">
    <source>
        <dbReference type="Proteomes" id="UP000215914"/>
    </source>
</evidence>
<gene>
    <name evidence="1" type="ORF">HanXRQr2_Chr14g0632661</name>
</gene>
<dbReference type="Gramene" id="mRNA:HanXRQr2_Chr14g0632661">
    <property type="protein sequence ID" value="CDS:HanXRQr2_Chr14g0632661.1"/>
    <property type="gene ID" value="HanXRQr2_Chr14g0632661"/>
</dbReference>
<reference evidence="1" key="2">
    <citation type="submission" date="2020-06" db="EMBL/GenBank/DDBJ databases">
        <title>Helianthus annuus Genome sequencing and assembly Release 2.</title>
        <authorList>
            <person name="Gouzy J."/>
            <person name="Langlade N."/>
            <person name="Munos S."/>
        </authorList>
    </citation>
    <scope>NUCLEOTIDE SEQUENCE</scope>
    <source>
        <tissue evidence="1">Leaves</tissue>
    </source>
</reference>
<accession>A0A9K3H6J2</accession>
<dbReference type="AlphaFoldDB" id="A0A9K3H6J2"/>
<evidence type="ECO:0000313" key="1">
    <source>
        <dbReference type="EMBL" id="KAF5768116.1"/>
    </source>
</evidence>